<protein>
    <submittedName>
        <fullName evidence="1">Uncharacterized protein</fullName>
    </submittedName>
</protein>
<keyword evidence="2" id="KW-1185">Reference proteome</keyword>
<accession>A0A068VC10</accession>
<gene>
    <name evidence="1" type="ORF">GSCOC_T00000648001</name>
</gene>
<evidence type="ECO:0000313" key="2">
    <source>
        <dbReference type="Proteomes" id="UP000295252"/>
    </source>
</evidence>
<sequence>MGFVSSFFQKLPLKLVGQLPLQTPDFMLQKLLLTHMVFVLQRRKIRSRIVGQSHDNYTSKEGNWELFVRLVHGAGSSVL</sequence>
<dbReference type="AlphaFoldDB" id="A0A068VC10"/>
<dbReference type="Proteomes" id="UP000295252">
    <property type="component" value="Chromosome IV"/>
</dbReference>
<name>A0A068VC10_COFCA</name>
<evidence type="ECO:0000313" key="1">
    <source>
        <dbReference type="EMBL" id="CDP17183.1"/>
    </source>
</evidence>
<dbReference type="InParanoid" id="A0A068VC10"/>
<proteinExistence type="predicted"/>
<reference evidence="2" key="1">
    <citation type="journal article" date="2014" name="Science">
        <title>The coffee genome provides insight into the convergent evolution of caffeine biosynthesis.</title>
        <authorList>
            <person name="Denoeud F."/>
            <person name="Carretero-Paulet L."/>
            <person name="Dereeper A."/>
            <person name="Droc G."/>
            <person name="Guyot R."/>
            <person name="Pietrella M."/>
            <person name="Zheng C."/>
            <person name="Alberti A."/>
            <person name="Anthony F."/>
            <person name="Aprea G."/>
            <person name="Aury J.M."/>
            <person name="Bento P."/>
            <person name="Bernard M."/>
            <person name="Bocs S."/>
            <person name="Campa C."/>
            <person name="Cenci A."/>
            <person name="Combes M.C."/>
            <person name="Crouzillat D."/>
            <person name="Da Silva C."/>
            <person name="Daddiego L."/>
            <person name="De Bellis F."/>
            <person name="Dussert S."/>
            <person name="Garsmeur O."/>
            <person name="Gayraud T."/>
            <person name="Guignon V."/>
            <person name="Jahn K."/>
            <person name="Jamilloux V."/>
            <person name="Joet T."/>
            <person name="Labadie K."/>
            <person name="Lan T."/>
            <person name="Leclercq J."/>
            <person name="Lepelley M."/>
            <person name="Leroy T."/>
            <person name="Li L.T."/>
            <person name="Librado P."/>
            <person name="Lopez L."/>
            <person name="Munoz A."/>
            <person name="Noel B."/>
            <person name="Pallavicini A."/>
            <person name="Perrotta G."/>
            <person name="Poncet V."/>
            <person name="Pot D."/>
            <person name="Priyono X."/>
            <person name="Rigoreau M."/>
            <person name="Rouard M."/>
            <person name="Rozas J."/>
            <person name="Tranchant-Dubreuil C."/>
            <person name="VanBuren R."/>
            <person name="Zhang Q."/>
            <person name="Andrade A.C."/>
            <person name="Argout X."/>
            <person name="Bertrand B."/>
            <person name="de Kochko A."/>
            <person name="Graziosi G."/>
            <person name="Henry R.J."/>
            <person name="Jayarama X."/>
            <person name="Ming R."/>
            <person name="Nagai C."/>
            <person name="Rounsley S."/>
            <person name="Sankoff D."/>
            <person name="Giuliano G."/>
            <person name="Albert V.A."/>
            <person name="Wincker P."/>
            <person name="Lashermes P."/>
        </authorList>
    </citation>
    <scope>NUCLEOTIDE SEQUENCE [LARGE SCALE GENOMIC DNA]</scope>
    <source>
        <strain evidence="2">cv. DH200-94</strain>
    </source>
</reference>
<dbReference type="Gramene" id="CDP17183">
    <property type="protein sequence ID" value="CDP17183"/>
    <property type="gene ID" value="GSCOC_T00000648001"/>
</dbReference>
<organism evidence="1 2">
    <name type="scientific">Coffea canephora</name>
    <name type="common">Robusta coffee</name>
    <dbReference type="NCBI Taxonomy" id="49390"/>
    <lineage>
        <taxon>Eukaryota</taxon>
        <taxon>Viridiplantae</taxon>
        <taxon>Streptophyta</taxon>
        <taxon>Embryophyta</taxon>
        <taxon>Tracheophyta</taxon>
        <taxon>Spermatophyta</taxon>
        <taxon>Magnoliopsida</taxon>
        <taxon>eudicotyledons</taxon>
        <taxon>Gunneridae</taxon>
        <taxon>Pentapetalae</taxon>
        <taxon>asterids</taxon>
        <taxon>lamiids</taxon>
        <taxon>Gentianales</taxon>
        <taxon>Rubiaceae</taxon>
        <taxon>Ixoroideae</taxon>
        <taxon>Gardenieae complex</taxon>
        <taxon>Bertiereae - Coffeeae clade</taxon>
        <taxon>Coffeeae</taxon>
        <taxon>Coffea</taxon>
    </lineage>
</organism>
<dbReference type="EMBL" id="HG739232">
    <property type="protein sequence ID" value="CDP17183.1"/>
    <property type="molecule type" value="Genomic_DNA"/>
</dbReference>